<dbReference type="InterPro" id="IPR040761">
    <property type="entry name" value="Tli4_N"/>
</dbReference>
<dbReference type="Proteomes" id="UP001220662">
    <property type="component" value="Unassembled WGS sequence"/>
</dbReference>
<evidence type="ECO:0000313" key="4">
    <source>
        <dbReference type="EMBL" id="MDF3841636.1"/>
    </source>
</evidence>
<feature type="non-terminal residue" evidence="4">
    <location>
        <position position="1"/>
    </location>
</feature>
<comment type="caution">
    <text evidence="4">The sequence shown here is derived from an EMBL/GenBank/DDBJ whole genome shotgun (WGS) entry which is preliminary data.</text>
</comment>
<name>A0AAW6P345_9PSED</name>
<dbReference type="EMBL" id="JARJLR010000154">
    <property type="protein sequence ID" value="MDF3841636.1"/>
    <property type="molecule type" value="Genomic_DNA"/>
</dbReference>
<evidence type="ECO:0000256" key="1">
    <source>
        <dbReference type="SAM" id="MobiDB-lite"/>
    </source>
</evidence>
<evidence type="ECO:0000259" key="3">
    <source>
        <dbReference type="Pfam" id="PF18443"/>
    </source>
</evidence>
<feature type="compositionally biased region" description="Pro residues" evidence="1">
    <location>
        <begin position="353"/>
        <end position="365"/>
    </location>
</feature>
<protein>
    <submittedName>
        <fullName evidence="4">T6SS immunity protein Tli4 family protein</fullName>
    </submittedName>
</protein>
<accession>A0AAW6P345</accession>
<dbReference type="InterPro" id="IPR041290">
    <property type="entry name" value="Tli4_C"/>
</dbReference>
<organism evidence="4 5">
    <name type="scientific">Pseudomonas citronellolis</name>
    <dbReference type="NCBI Taxonomy" id="53408"/>
    <lineage>
        <taxon>Bacteria</taxon>
        <taxon>Pseudomonadati</taxon>
        <taxon>Pseudomonadota</taxon>
        <taxon>Gammaproteobacteria</taxon>
        <taxon>Pseudomonadales</taxon>
        <taxon>Pseudomonadaceae</taxon>
        <taxon>Pseudomonas</taxon>
    </lineage>
</organism>
<reference evidence="4" key="1">
    <citation type="submission" date="2023-03" db="EMBL/GenBank/DDBJ databases">
        <title>Draft assemblies of triclosan tolerant bacteria isolated from returned activated sludge.</title>
        <authorList>
            <person name="Van Hamelsveld S."/>
        </authorList>
    </citation>
    <scope>NUCLEOTIDE SEQUENCE</scope>
    <source>
        <strain evidence="4">GW210015_S63</strain>
    </source>
</reference>
<sequence length="394" mass="44406">YGWRQWRLAHPDRSHEMTALTQNMRTHCVGRLLIDLPEGSTWKPDASGATIGGIKLAVETDIRQERFKERVEKRWREVEAIKLDNYRKRYVRPSERHDPTANSAVFLYEFEYIDGPNLQGVWSKDLFYQVEGYYWADGTLFKLGPALNGQEKIAALLPRLYARKADEIPFSPGLCLNGGFVRGYYDLGESEEVSWGFSLPRNMGIAVRHTKVSTPATSLFQRERESRDEAAAYLSALLTPEETFKEHLFRQATRQVGELRGEELIVGSVEDTGVDKYVTSIDGIWEYTGKGAPSFQPQIKLILDTPSFLTTYIPSPAGGFPKWEDTPDGPTEAEFFEVWDAVVASVRFRPGALTPPPLKPDPAPPISREQAEADQRFLDDFIASRPGGAGKPSE</sequence>
<dbReference type="AlphaFoldDB" id="A0AAW6P345"/>
<feature type="domain" description="Tle cognate immunity protein 4 N-terminal" evidence="3">
    <location>
        <begin position="25"/>
        <end position="144"/>
    </location>
</feature>
<dbReference type="RefSeq" id="WP_276214178.1">
    <property type="nucleotide sequence ID" value="NZ_JARJLR010000154.1"/>
</dbReference>
<feature type="region of interest" description="Disordered" evidence="1">
    <location>
        <begin position="350"/>
        <end position="374"/>
    </location>
</feature>
<gene>
    <name evidence="4" type="ORF">P3W55_07900</name>
</gene>
<evidence type="ECO:0000313" key="5">
    <source>
        <dbReference type="Proteomes" id="UP001220662"/>
    </source>
</evidence>
<dbReference type="Pfam" id="PF18426">
    <property type="entry name" value="Tli4_C"/>
    <property type="match status" value="1"/>
</dbReference>
<feature type="domain" description="Tle cognate immunity protein 4 C-terminal" evidence="2">
    <location>
        <begin position="167"/>
        <end position="351"/>
    </location>
</feature>
<proteinExistence type="predicted"/>
<evidence type="ECO:0000259" key="2">
    <source>
        <dbReference type="Pfam" id="PF18426"/>
    </source>
</evidence>
<dbReference type="Pfam" id="PF18443">
    <property type="entry name" value="Tli4_N"/>
    <property type="match status" value="1"/>
</dbReference>